<keyword evidence="2" id="KW-1185">Reference proteome</keyword>
<sequence length="190" mass="20840">MALYQPVHYDMNTPVNVRLCHVDELPIPAPYVGEAPRMPSDYSLSVQEGRPNVAVSRARGLSLRREPAGEEAYHPMMPSSTNSMYSAYDQDPLVSYSLTTYPPVPYPPIPYPPEQYPPEPPANRPPAAQYSSPVDMFAPLHYMSLPRIVTEQLQRLAVDNAGGTRSSLTNPTVTIPGVDGIAVTRCCVIG</sequence>
<proteinExistence type="predicted"/>
<evidence type="ECO:0000313" key="2">
    <source>
        <dbReference type="Proteomes" id="UP000076727"/>
    </source>
</evidence>
<gene>
    <name evidence="1" type="ORF">DAEQUDRAFT_558754</name>
</gene>
<organism evidence="1 2">
    <name type="scientific">Daedalea quercina L-15889</name>
    <dbReference type="NCBI Taxonomy" id="1314783"/>
    <lineage>
        <taxon>Eukaryota</taxon>
        <taxon>Fungi</taxon>
        <taxon>Dikarya</taxon>
        <taxon>Basidiomycota</taxon>
        <taxon>Agaricomycotina</taxon>
        <taxon>Agaricomycetes</taxon>
        <taxon>Polyporales</taxon>
        <taxon>Fomitopsis</taxon>
    </lineage>
</organism>
<evidence type="ECO:0000313" key="1">
    <source>
        <dbReference type="EMBL" id="KZT65165.1"/>
    </source>
</evidence>
<dbReference type="Proteomes" id="UP000076727">
    <property type="component" value="Unassembled WGS sequence"/>
</dbReference>
<dbReference type="AlphaFoldDB" id="A0A165M2P1"/>
<dbReference type="EMBL" id="KV429111">
    <property type="protein sequence ID" value="KZT65165.1"/>
    <property type="molecule type" value="Genomic_DNA"/>
</dbReference>
<name>A0A165M2P1_9APHY</name>
<protein>
    <submittedName>
        <fullName evidence="1">Uncharacterized protein</fullName>
    </submittedName>
</protein>
<reference evidence="1 2" key="1">
    <citation type="journal article" date="2016" name="Mol. Biol. Evol.">
        <title>Comparative Genomics of Early-Diverging Mushroom-Forming Fungi Provides Insights into the Origins of Lignocellulose Decay Capabilities.</title>
        <authorList>
            <person name="Nagy L.G."/>
            <person name="Riley R."/>
            <person name="Tritt A."/>
            <person name="Adam C."/>
            <person name="Daum C."/>
            <person name="Floudas D."/>
            <person name="Sun H."/>
            <person name="Yadav J.S."/>
            <person name="Pangilinan J."/>
            <person name="Larsson K.H."/>
            <person name="Matsuura K."/>
            <person name="Barry K."/>
            <person name="Labutti K."/>
            <person name="Kuo R."/>
            <person name="Ohm R.A."/>
            <person name="Bhattacharya S.S."/>
            <person name="Shirouzu T."/>
            <person name="Yoshinaga Y."/>
            <person name="Martin F.M."/>
            <person name="Grigoriev I.V."/>
            <person name="Hibbett D.S."/>
        </authorList>
    </citation>
    <scope>NUCLEOTIDE SEQUENCE [LARGE SCALE GENOMIC DNA]</scope>
    <source>
        <strain evidence="1 2">L-15889</strain>
    </source>
</reference>
<accession>A0A165M2P1</accession>